<dbReference type="InterPro" id="IPR029249">
    <property type="entry name" value="Rotatin_N"/>
</dbReference>
<organism evidence="3 4">
    <name type="scientific">Sphenodon punctatus</name>
    <name type="common">Tuatara</name>
    <name type="synonym">Hatteria punctata</name>
    <dbReference type="NCBI Taxonomy" id="8508"/>
    <lineage>
        <taxon>Eukaryota</taxon>
        <taxon>Metazoa</taxon>
        <taxon>Chordata</taxon>
        <taxon>Craniata</taxon>
        <taxon>Vertebrata</taxon>
        <taxon>Euteleostomi</taxon>
        <taxon>Lepidosauria</taxon>
        <taxon>Sphenodontia</taxon>
        <taxon>Sphenodontidae</taxon>
        <taxon>Sphenodon</taxon>
    </lineage>
</organism>
<feature type="region of interest" description="Disordered" evidence="1">
    <location>
        <begin position="279"/>
        <end position="360"/>
    </location>
</feature>
<dbReference type="AlphaFoldDB" id="A0A8D0GQR2"/>
<feature type="domain" description="Rotatin N-terminal" evidence="2">
    <location>
        <begin position="16"/>
        <end position="112"/>
    </location>
</feature>
<dbReference type="InterPro" id="IPR016024">
    <property type="entry name" value="ARM-type_fold"/>
</dbReference>
<evidence type="ECO:0000313" key="3">
    <source>
        <dbReference type="Ensembl" id="ENSSPUP00000012421.1"/>
    </source>
</evidence>
<dbReference type="SUPFAM" id="SSF48371">
    <property type="entry name" value="ARM repeat"/>
    <property type="match status" value="1"/>
</dbReference>
<accession>A0A8D0GQR2</accession>
<dbReference type="GO" id="GO:0005814">
    <property type="term" value="C:centriole"/>
    <property type="evidence" value="ECO:0007669"/>
    <property type="project" value="TreeGrafter"/>
</dbReference>
<dbReference type="PANTHER" id="PTHR31691:SF1">
    <property type="entry name" value="ROTATIN"/>
    <property type="match status" value="1"/>
</dbReference>
<dbReference type="InterPro" id="IPR030791">
    <property type="entry name" value="Rotatin"/>
</dbReference>
<sequence length="688" mass="77197">MELSLLIRKMGHKLAEIRERALRNILCKLDHNLITYADLVQEKLLFIHLLEWFNFPIVPMKEEVLHLMNNFVKHPSAVQHLVSIGAVEFLSQLRPNVDPNLQAVVDGILDGLFLLPSEIPSGCQAVSYQARPLPSEDNLEILVGYFHPGRSRLQRTEVPPKSLVVNQAVKCLKFSTFPWLSLTTTDRHVLSSNESSLRSNSHSLIWNTCELLQDVIMQDFPAEIFLQRPKIVQSLLSLLKLAFGRDGQHHLALQAVSCLYQLCIFLRIRLNFHRDPSFVSSEPGSVSRNTSLSHSQEARGLHLSQNPSLGSSSPRPSVVGRTGQRPRGDGQDWDAASSSGSSTQANANSRASPLDTGHIDLPELENEDTLELQFQQLSLPQFCVSILECALPLLRTGSRRVTIKVLELLTENALLIADAISEDVWEDSSLFGLEMKEKLLGVLDSLGETISYHKSIVNSEQSELMLVHHRMAFISISLFTVRLLQILLPVEKANSVLSGSLVTALFLLSLDMPFLLEYPSIHESIAAYLEQINSENYSIYKQASEAVHSIECTCNFMFEVHKEGEKNLFELLELADQGLKSLPYHQHFPLLQEFMRTSSNIWKSAKTSALLQAESQKILLHLLSHPVLNIKTKSYHCCLDIVKECLGIHNVAKPVSSICHGVNFLLHPKVLYEICTFGLQEANNEVHC</sequence>
<proteinExistence type="predicted"/>
<evidence type="ECO:0000259" key="2">
    <source>
        <dbReference type="Pfam" id="PF14726"/>
    </source>
</evidence>
<dbReference type="PANTHER" id="PTHR31691">
    <property type="entry name" value="ROTATIN"/>
    <property type="match status" value="1"/>
</dbReference>
<evidence type="ECO:0000256" key="1">
    <source>
        <dbReference type="SAM" id="MobiDB-lite"/>
    </source>
</evidence>
<dbReference type="GO" id="GO:0007099">
    <property type="term" value="P:centriole replication"/>
    <property type="evidence" value="ECO:0007669"/>
    <property type="project" value="TreeGrafter"/>
</dbReference>
<dbReference type="GO" id="GO:0032053">
    <property type="term" value="P:ciliary basal body organization"/>
    <property type="evidence" value="ECO:0007669"/>
    <property type="project" value="TreeGrafter"/>
</dbReference>
<name>A0A8D0GQR2_SPHPU</name>
<feature type="compositionally biased region" description="Polar residues" evidence="1">
    <location>
        <begin position="303"/>
        <end position="315"/>
    </location>
</feature>
<dbReference type="GO" id="GO:0036064">
    <property type="term" value="C:ciliary basal body"/>
    <property type="evidence" value="ECO:0007669"/>
    <property type="project" value="InterPro"/>
</dbReference>
<reference evidence="3" key="1">
    <citation type="submission" date="2025-08" db="UniProtKB">
        <authorList>
            <consortium name="Ensembl"/>
        </authorList>
    </citation>
    <scope>IDENTIFICATION</scope>
</reference>
<keyword evidence="4" id="KW-1185">Reference proteome</keyword>
<feature type="compositionally biased region" description="Polar residues" evidence="1">
    <location>
        <begin position="279"/>
        <end position="295"/>
    </location>
</feature>
<dbReference type="GO" id="GO:0010457">
    <property type="term" value="P:centriole-centriole cohesion"/>
    <property type="evidence" value="ECO:0007669"/>
    <property type="project" value="TreeGrafter"/>
</dbReference>
<dbReference type="GeneTree" id="ENSGT00640000091535"/>
<dbReference type="Ensembl" id="ENSSPUT00000013240.1">
    <property type="protein sequence ID" value="ENSSPUP00000012421.1"/>
    <property type="gene ID" value="ENSSPUG00000009496.1"/>
</dbReference>
<dbReference type="Pfam" id="PF14726">
    <property type="entry name" value="RTTN_N"/>
    <property type="match status" value="1"/>
</dbReference>
<feature type="compositionally biased region" description="Polar residues" evidence="1">
    <location>
        <begin position="336"/>
        <end position="351"/>
    </location>
</feature>
<dbReference type="OMA" id="CCAVHES"/>
<reference evidence="3" key="2">
    <citation type="submission" date="2025-09" db="UniProtKB">
        <authorList>
            <consortium name="Ensembl"/>
        </authorList>
    </citation>
    <scope>IDENTIFICATION</scope>
</reference>
<evidence type="ECO:0000313" key="4">
    <source>
        <dbReference type="Proteomes" id="UP000694392"/>
    </source>
</evidence>
<dbReference type="GO" id="GO:0005813">
    <property type="term" value="C:centrosome"/>
    <property type="evidence" value="ECO:0007669"/>
    <property type="project" value="InterPro"/>
</dbReference>
<dbReference type="Proteomes" id="UP000694392">
    <property type="component" value="Unplaced"/>
</dbReference>
<protein>
    <recommendedName>
        <fullName evidence="2">Rotatin N-terminal domain-containing protein</fullName>
    </recommendedName>
</protein>